<dbReference type="InterPro" id="IPR000463">
    <property type="entry name" value="Fatty_acid-bd"/>
</dbReference>
<protein>
    <submittedName>
        <fullName evidence="1">Uncharacterized protein</fullName>
    </submittedName>
</protein>
<dbReference type="PRINTS" id="PR00178">
    <property type="entry name" value="FATTYACIDBP"/>
</dbReference>
<accession>A0AAV2TRB0</accession>
<dbReference type="GO" id="GO:0008289">
    <property type="term" value="F:lipid binding"/>
    <property type="evidence" value="ECO:0007669"/>
    <property type="project" value="UniProtKB-KW"/>
</dbReference>
<dbReference type="InterPro" id="IPR012674">
    <property type="entry name" value="Calycin"/>
</dbReference>
<organism evidence="1 2">
    <name type="scientific">Calicophoron daubneyi</name>
    <name type="common">Rumen fluke</name>
    <name type="synonym">Paramphistomum daubneyi</name>
    <dbReference type="NCBI Taxonomy" id="300641"/>
    <lineage>
        <taxon>Eukaryota</taxon>
        <taxon>Metazoa</taxon>
        <taxon>Spiralia</taxon>
        <taxon>Lophotrochozoa</taxon>
        <taxon>Platyhelminthes</taxon>
        <taxon>Trematoda</taxon>
        <taxon>Digenea</taxon>
        <taxon>Plagiorchiida</taxon>
        <taxon>Pronocephalata</taxon>
        <taxon>Paramphistomoidea</taxon>
        <taxon>Paramphistomidae</taxon>
        <taxon>Calicophoron</taxon>
    </lineage>
</organism>
<dbReference type="Proteomes" id="UP001497525">
    <property type="component" value="Unassembled WGS sequence"/>
</dbReference>
<sequence length="133" mass="14758">MSKLAGTWRFVSEEGMEDFSRKIGLSEEFIKEVADDKPTMVISFPDGDHVVFKIMLPNEVKEETCKYGVISEHTTPTGKAFKTIMTKESDTCLKSVQQDTAIPAQTTYNLCGNELHITSTAGDSKALTIFSRV</sequence>
<dbReference type="SUPFAM" id="SSF50814">
    <property type="entry name" value="Lipocalins"/>
    <property type="match status" value="1"/>
</dbReference>
<proteinExistence type="predicted"/>
<gene>
    <name evidence="1" type="ORF">CDAUBV1_LOCUS14438</name>
</gene>
<dbReference type="Gene3D" id="2.40.128.20">
    <property type="match status" value="1"/>
</dbReference>
<dbReference type="CDD" id="cd00742">
    <property type="entry name" value="FABP"/>
    <property type="match status" value="1"/>
</dbReference>
<evidence type="ECO:0000313" key="1">
    <source>
        <dbReference type="EMBL" id="CAL5139416.1"/>
    </source>
</evidence>
<comment type="caution">
    <text evidence="1">The sequence shown here is derived from an EMBL/GenBank/DDBJ whole genome shotgun (WGS) entry which is preliminary data.</text>
</comment>
<dbReference type="EMBL" id="CAXLJL010000600">
    <property type="protein sequence ID" value="CAL5139416.1"/>
    <property type="molecule type" value="Genomic_DNA"/>
</dbReference>
<evidence type="ECO:0000313" key="2">
    <source>
        <dbReference type="Proteomes" id="UP001497525"/>
    </source>
</evidence>
<name>A0AAV2TRB0_CALDB</name>
<dbReference type="AlphaFoldDB" id="A0AAV2TRB0"/>
<reference evidence="1" key="1">
    <citation type="submission" date="2024-06" db="EMBL/GenBank/DDBJ databases">
        <authorList>
            <person name="Liu X."/>
            <person name="Lenzi L."/>
            <person name="Haldenby T S."/>
            <person name="Uol C."/>
        </authorList>
    </citation>
    <scope>NUCLEOTIDE SEQUENCE</scope>
</reference>